<dbReference type="GO" id="GO:0003676">
    <property type="term" value="F:nucleic acid binding"/>
    <property type="evidence" value="ECO:0007669"/>
    <property type="project" value="InterPro"/>
</dbReference>
<keyword evidence="1" id="KW-0862">Zinc</keyword>
<evidence type="ECO:0000259" key="2">
    <source>
        <dbReference type="PROSITE" id="PS50158"/>
    </source>
</evidence>
<dbReference type="Gene3D" id="2.40.70.10">
    <property type="entry name" value="Acid Proteases"/>
    <property type="match status" value="1"/>
</dbReference>
<keyword evidence="1" id="KW-0479">Metal-binding</keyword>
<feature type="domain" description="CCHC-type" evidence="2">
    <location>
        <begin position="212"/>
        <end position="228"/>
    </location>
</feature>
<keyword evidence="1" id="KW-0863">Zinc-finger</keyword>
<dbReference type="Proteomes" id="UP000478052">
    <property type="component" value="Unassembled WGS sequence"/>
</dbReference>
<protein>
    <submittedName>
        <fullName evidence="3">CCHC-type zinc finger protein CG3800-like</fullName>
    </submittedName>
</protein>
<evidence type="ECO:0000313" key="3">
    <source>
        <dbReference type="EMBL" id="KAF0736104.1"/>
    </source>
</evidence>
<accession>A0A6G0X7X5</accession>
<dbReference type="Pfam" id="PF00098">
    <property type="entry name" value="zf-CCHC"/>
    <property type="match status" value="1"/>
</dbReference>
<dbReference type="GO" id="GO:0008270">
    <property type="term" value="F:zinc ion binding"/>
    <property type="evidence" value="ECO:0007669"/>
    <property type="project" value="UniProtKB-KW"/>
</dbReference>
<dbReference type="SUPFAM" id="SSF57756">
    <property type="entry name" value="Retrovirus zinc finger-like domains"/>
    <property type="match status" value="1"/>
</dbReference>
<reference evidence="3 4" key="1">
    <citation type="submission" date="2019-08" db="EMBL/GenBank/DDBJ databases">
        <title>Whole genome of Aphis craccivora.</title>
        <authorList>
            <person name="Voronova N.V."/>
            <person name="Shulinski R.S."/>
            <person name="Bandarenka Y.V."/>
            <person name="Zhorov D.G."/>
            <person name="Warner D."/>
        </authorList>
    </citation>
    <scope>NUCLEOTIDE SEQUENCE [LARGE SCALE GENOMIC DNA]</scope>
    <source>
        <strain evidence="3">180601</strain>
        <tissue evidence="3">Whole Body</tissue>
    </source>
</reference>
<dbReference type="OrthoDB" id="6629792at2759"/>
<keyword evidence="4" id="KW-1185">Reference proteome</keyword>
<dbReference type="InterPro" id="IPR036875">
    <property type="entry name" value="Znf_CCHC_sf"/>
</dbReference>
<evidence type="ECO:0000256" key="1">
    <source>
        <dbReference type="PROSITE-ProRule" id="PRU00047"/>
    </source>
</evidence>
<dbReference type="PROSITE" id="PS50158">
    <property type="entry name" value="ZF_CCHC"/>
    <property type="match status" value="1"/>
</dbReference>
<name>A0A6G0X7X5_APHCR</name>
<gene>
    <name evidence="3" type="ORF">FWK35_00028922</name>
</gene>
<dbReference type="CDD" id="cd00303">
    <property type="entry name" value="retropepsin_like"/>
    <property type="match status" value="1"/>
</dbReference>
<sequence length="416" mass="46190">MPPKRKLKNRPSSVVSEAESPANDMIKFGDVQDALQPFTGDGNCSVMKWLNDFEEMALLYTWSDLHKFVYCKRLLLGTAQSFVRFEDGLNSWKVQLLDEFRSRLTAADVHRALSSEVLQPSETLLQFLYRMHELAMQGGVPDDSLIDYIICGIPDPVVNKSVLYGATLIPEFKVNLEVYGRMCERRNDETKSMATTRRTPVLGGPVAVPEARCYNCGDRGHQSWECPDSGKGPKCFACRAYGHKSFACPSRSEVQPVGSTSRQGGSPNVYQVNIGNTHGRIVKPVCILGREALALVDTGCDINLCRESFVLKLEDVVSTPSRMQLSGPAGTCFFTKYWFEGKLIVNGENYEIGMYSVPDDAIGYDIILGRTLFQTDAVLKVSPHAVTITHVDTTHELMNISASIDELDISMRAFAT</sequence>
<dbReference type="InterPro" id="IPR021109">
    <property type="entry name" value="Peptidase_aspartic_dom_sf"/>
</dbReference>
<dbReference type="Gene3D" id="4.10.60.10">
    <property type="entry name" value="Zinc finger, CCHC-type"/>
    <property type="match status" value="1"/>
</dbReference>
<evidence type="ECO:0000313" key="4">
    <source>
        <dbReference type="Proteomes" id="UP000478052"/>
    </source>
</evidence>
<dbReference type="AlphaFoldDB" id="A0A6G0X7X5"/>
<dbReference type="InterPro" id="IPR001878">
    <property type="entry name" value="Znf_CCHC"/>
</dbReference>
<dbReference type="SMART" id="SM00343">
    <property type="entry name" value="ZnF_C2HC"/>
    <property type="match status" value="2"/>
</dbReference>
<proteinExistence type="predicted"/>
<organism evidence="3 4">
    <name type="scientific">Aphis craccivora</name>
    <name type="common">Cowpea aphid</name>
    <dbReference type="NCBI Taxonomy" id="307492"/>
    <lineage>
        <taxon>Eukaryota</taxon>
        <taxon>Metazoa</taxon>
        <taxon>Ecdysozoa</taxon>
        <taxon>Arthropoda</taxon>
        <taxon>Hexapoda</taxon>
        <taxon>Insecta</taxon>
        <taxon>Pterygota</taxon>
        <taxon>Neoptera</taxon>
        <taxon>Paraneoptera</taxon>
        <taxon>Hemiptera</taxon>
        <taxon>Sternorrhyncha</taxon>
        <taxon>Aphidomorpha</taxon>
        <taxon>Aphidoidea</taxon>
        <taxon>Aphididae</taxon>
        <taxon>Aphidini</taxon>
        <taxon>Aphis</taxon>
        <taxon>Aphis</taxon>
    </lineage>
</organism>
<dbReference type="EMBL" id="VUJU01008066">
    <property type="protein sequence ID" value="KAF0736104.1"/>
    <property type="molecule type" value="Genomic_DNA"/>
</dbReference>
<comment type="caution">
    <text evidence="3">The sequence shown here is derived from an EMBL/GenBank/DDBJ whole genome shotgun (WGS) entry which is preliminary data.</text>
</comment>